<dbReference type="EMBL" id="CP017015">
    <property type="protein sequence ID" value="AOG60901.1"/>
    <property type="molecule type" value="Genomic_DNA"/>
</dbReference>
<evidence type="ECO:0000313" key="1">
    <source>
        <dbReference type="EMBL" id="AOG60901.1"/>
    </source>
</evidence>
<accession>A0A1B3SLT9</accession>
<dbReference type="AlphaFoldDB" id="A0A1B3SLT9"/>
<sequence>MNIKDIILELKNKFLRLWTYMNNMDEYKLITQFENEKKIAVAKLKNLLNKDKVKLD</sequence>
<gene>
    <name evidence="1" type="ORF">SHELI_v1c09520</name>
</gene>
<keyword evidence="2" id="KW-1185">Reference proteome</keyword>
<proteinExistence type="predicted"/>
<dbReference type="Proteomes" id="UP000094378">
    <property type="component" value="Chromosome"/>
</dbReference>
<organism evidence="1 2">
    <name type="scientific">Spiroplasma helicoides</name>
    <dbReference type="NCBI Taxonomy" id="216938"/>
    <lineage>
        <taxon>Bacteria</taxon>
        <taxon>Bacillati</taxon>
        <taxon>Mycoplasmatota</taxon>
        <taxon>Mollicutes</taxon>
        <taxon>Entomoplasmatales</taxon>
        <taxon>Spiroplasmataceae</taxon>
        <taxon>Spiroplasma</taxon>
    </lineage>
</organism>
<dbReference type="KEGG" id="shj:SHELI_v1c09520"/>
<reference evidence="1 2" key="1">
    <citation type="submission" date="2016-08" db="EMBL/GenBank/DDBJ databases">
        <title>Complete genome sequence of Spiroplasma helicoides TABS-2 (DSM 22551).</title>
        <authorList>
            <person name="Shen W.-Y."/>
            <person name="Lo W.-S."/>
            <person name="Lai Y.-C."/>
            <person name="Kuo C.-H."/>
        </authorList>
    </citation>
    <scope>NUCLEOTIDE SEQUENCE [LARGE SCALE GENOMIC DNA]</scope>
    <source>
        <strain evidence="1 2">TABS-2</strain>
    </source>
</reference>
<name>A0A1B3SLT9_9MOLU</name>
<evidence type="ECO:0000313" key="2">
    <source>
        <dbReference type="Proteomes" id="UP000094378"/>
    </source>
</evidence>
<protein>
    <submittedName>
        <fullName evidence="1">Uncharacterized protein</fullName>
    </submittedName>
</protein>
<dbReference type="RefSeq" id="WP_157087596.1">
    <property type="nucleotide sequence ID" value="NZ_CP017015.1"/>
</dbReference>
<dbReference type="STRING" id="216938.SHELI_v1c09520"/>